<feature type="non-terminal residue" evidence="4">
    <location>
        <position position="142"/>
    </location>
</feature>
<accession>A0A0L0UN33</accession>
<dbReference type="UniPathway" id="UPA00705"/>
<dbReference type="STRING" id="1165861.A0A0L0UN33"/>
<dbReference type="GO" id="GO:0046872">
    <property type="term" value="F:metal ion binding"/>
    <property type="evidence" value="ECO:0007669"/>
    <property type="project" value="UniProtKB-KW"/>
</dbReference>
<reference evidence="5" key="1">
    <citation type="submission" date="2014-03" db="EMBL/GenBank/DDBJ databases">
        <title>The Genome Sequence of Puccinia striiformis f. sp. tritici PST-78.</title>
        <authorList>
            <consortium name="The Broad Institute Genome Sequencing Platform"/>
            <person name="Cuomo C."/>
            <person name="Hulbert S."/>
            <person name="Chen X."/>
            <person name="Walker B."/>
            <person name="Young S.K."/>
            <person name="Zeng Q."/>
            <person name="Gargeya S."/>
            <person name="Fitzgerald M."/>
            <person name="Haas B."/>
            <person name="Abouelleil A."/>
            <person name="Alvarado L."/>
            <person name="Arachchi H.M."/>
            <person name="Berlin A.M."/>
            <person name="Chapman S.B."/>
            <person name="Goldberg J."/>
            <person name="Griggs A."/>
            <person name="Gujja S."/>
            <person name="Hansen M."/>
            <person name="Howarth C."/>
            <person name="Imamovic A."/>
            <person name="Larimer J."/>
            <person name="McCowan C."/>
            <person name="Montmayeur A."/>
            <person name="Murphy C."/>
            <person name="Neiman D."/>
            <person name="Pearson M."/>
            <person name="Priest M."/>
            <person name="Roberts A."/>
            <person name="Saif S."/>
            <person name="Shea T."/>
            <person name="Sisk P."/>
            <person name="Sykes S."/>
            <person name="Wortman J."/>
            <person name="Nusbaum C."/>
            <person name="Birren B."/>
        </authorList>
    </citation>
    <scope>NUCLEOTIDE SEQUENCE [LARGE SCALE GENOMIC DNA]</scope>
    <source>
        <strain evidence="5">race PST-78</strain>
    </source>
</reference>
<keyword evidence="2" id="KW-1133">Transmembrane helix</keyword>
<comment type="caution">
    <text evidence="4">The sequence shown here is derived from an EMBL/GenBank/DDBJ whole genome shotgun (WGS) entry which is preliminary data.</text>
</comment>
<feature type="transmembrane region" description="Helical" evidence="2">
    <location>
        <begin position="15"/>
        <end position="36"/>
    </location>
</feature>
<keyword evidence="1" id="KW-0249">Electron transport</keyword>
<dbReference type="PROSITE" id="PS50855">
    <property type="entry name" value="COX1"/>
    <property type="match status" value="1"/>
</dbReference>
<dbReference type="PANTHER" id="PTHR10422:SF18">
    <property type="entry name" value="CYTOCHROME C OXIDASE SUBUNIT 1"/>
    <property type="match status" value="1"/>
</dbReference>
<comment type="similarity">
    <text evidence="1">Belongs to the heme-copper respiratory oxidase family.</text>
</comment>
<dbReference type="GO" id="GO:0004129">
    <property type="term" value="F:cytochrome-c oxidase activity"/>
    <property type="evidence" value="ECO:0007669"/>
    <property type="project" value="UniProtKB-EC"/>
</dbReference>
<comment type="pathway">
    <text evidence="1">Energy metabolism; oxidative phosphorylation.</text>
</comment>
<evidence type="ECO:0000259" key="3">
    <source>
        <dbReference type="PROSITE" id="PS50855"/>
    </source>
</evidence>
<keyword evidence="1" id="KW-0408">Iron</keyword>
<dbReference type="GO" id="GO:0005743">
    <property type="term" value="C:mitochondrial inner membrane"/>
    <property type="evidence" value="ECO:0007669"/>
    <property type="project" value="UniProtKB-SubCell"/>
</dbReference>
<proteinExistence type="inferred from homology"/>
<comment type="function">
    <text evidence="1">Component of the cytochrome c oxidase, the last enzyme in the mitochondrial electron transport chain which drives oxidative phosphorylation. The respiratory chain contains 3 multisubunit complexes succinate dehydrogenase (complex II, CII), ubiquinol-cytochrome c oxidoreductase (cytochrome b-c1 complex, complex III, CIII) and cytochrome c oxidase (complex IV, CIV), that cooperate to transfer electrons derived from NADH and succinate to molecular oxygen, creating an electrochemical gradient over the inner membrane that drives transmembrane transport and the ATP synthase. Cytochrome c oxidase is the component of the respiratory chain that catalyzes the reduction of oxygen to water. Electrons originating from reduced cytochrome c in the intermembrane space (IMS) are transferred via the dinuclear copper A center (CU(A)) of subunit 2 and heme A of subunit 1 to the active site in subunit 1, a binuclear center (BNC) formed by heme A3 and copper B (CU(B)). The BNC reduces molecular oxygen to 2 water molecules using 4 electrons from cytochrome c in the IMS and 4 protons from the mitochondrial matrix.</text>
</comment>
<keyword evidence="1" id="KW-0679">Respiratory chain</keyword>
<organism evidence="4 5">
    <name type="scientific">Puccinia striiformis f. sp. tritici PST-78</name>
    <dbReference type="NCBI Taxonomy" id="1165861"/>
    <lineage>
        <taxon>Eukaryota</taxon>
        <taxon>Fungi</taxon>
        <taxon>Dikarya</taxon>
        <taxon>Basidiomycota</taxon>
        <taxon>Pucciniomycotina</taxon>
        <taxon>Pucciniomycetes</taxon>
        <taxon>Pucciniales</taxon>
        <taxon>Pucciniaceae</taxon>
        <taxon>Puccinia</taxon>
    </lineage>
</organism>
<keyword evidence="1 2" id="KW-0812">Transmembrane</keyword>
<dbReference type="AlphaFoldDB" id="A0A0L0UN33"/>
<dbReference type="PRINTS" id="PR01165">
    <property type="entry name" value="CYCOXIDASEI"/>
</dbReference>
<feature type="domain" description="Cytochrome oxidase subunit I profile" evidence="3">
    <location>
        <begin position="1"/>
        <end position="142"/>
    </location>
</feature>
<gene>
    <name evidence="4" type="ORF">PSTG_18209</name>
</gene>
<keyword evidence="1" id="KW-0813">Transport</keyword>
<dbReference type="InterPro" id="IPR000883">
    <property type="entry name" value="Cyt_C_Oxase_1"/>
</dbReference>
<dbReference type="PANTHER" id="PTHR10422">
    <property type="entry name" value="CYTOCHROME C OXIDASE SUBUNIT 1"/>
    <property type="match status" value="1"/>
</dbReference>
<dbReference type="OrthoDB" id="2443709at2759"/>
<sequence>MITRWLFSTNAKDIGTLYLVYAIFTGLVGTALSVLIRLELSAPGTQFLAGDHQLYNVIITAHGIIMLLFVVVPAMAGFANYMVPVLIGAPDMAFPRLNNISFWILVPAIVLLLASAFVEQGAGTGWTVYVPLAGIQSHSGGS</sequence>
<dbReference type="InterPro" id="IPR023616">
    <property type="entry name" value="Cyt_c_oxase-like_su1_dom"/>
</dbReference>
<keyword evidence="1" id="KW-0349">Heme</keyword>
<keyword evidence="1" id="KW-0479">Metal-binding</keyword>
<evidence type="ECO:0000256" key="1">
    <source>
        <dbReference type="RuleBase" id="RU000369"/>
    </source>
</evidence>
<keyword evidence="5" id="KW-1185">Reference proteome</keyword>
<dbReference type="GO" id="GO:0020037">
    <property type="term" value="F:heme binding"/>
    <property type="evidence" value="ECO:0007669"/>
    <property type="project" value="InterPro"/>
</dbReference>
<feature type="transmembrane region" description="Helical" evidence="2">
    <location>
        <begin position="57"/>
        <end position="80"/>
    </location>
</feature>
<keyword evidence="1" id="KW-0496">Mitochondrion</keyword>
<protein>
    <recommendedName>
        <fullName evidence="1">Cytochrome c oxidase subunit 1</fullName>
        <ecNumber evidence="1">7.1.1.9</ecNumber>
    </recommendedName>
</protein>
<dbReference type="EMBL" id="AJIL01002145">
    <property type="protein sequence ID" value="KNE88391.1"/>
    <property type="molecule type" value="Genomic_DNA"/>
</dbReference>
<dbReference type="GO" id="GO:0006123">
    <property type="term" value="P:mitochondrial electron transport, cytochrome c to oxygen"/>
    <property type="evidence" value="ECO:0007669"/>
    <property type="project" value="TreeGrafter"/>
</dbReference>
<dbReference type="InterPro" id="IPR036927">
    <property type="entry name" value="Cyt_c_oxase-like_su1_sf"/>
</dbReference>
<evidence type="ECO:0000313" key="5">
    <source>
        <dbReference type="Proteomes" id="UP000054564"/>
    </source>
</evidence>
<name>A0A0L0UN33_9BASI</name>
<dbReference type="EC" id="7.1.1.9" evidence="1"/>
<comment type="catalytic activity">
    <reaction evidence="1">
        <text>4 Fe(II)-[cytochrome c] + O2 + 8 H(+)(in) = 4 Fe(III)-[cytochrome c] + 2 H2O + 4 H(+)(out)</text>
        <dbReference type="Rhea" id="RHEA:11436"/>
        <dbReference type="Rhea" id="RHEA-COMP:10350"/>
        <dbReference type="Rhea" id="RHEA-COMP:14399"/>
        <dbReference type="ChEBI" id="CHEBI:15377"/>
        <dbReference type="ChEBI" id="CHEBI:15378"/>
        <dbReference type="ChEBI" id="CHEBI:15379"/>
        <dbReference type="ChEBI" id="CHEBI:29033"/>
        <dbReference type="ChEBI" id="CHEBI:29034"/>
        <dbReference type="EC" id="7.1.1.9"/>
    </reaction>
</comment>
<dbReference type="Gene3D" id="1.20.210.10">
    <property type="entry name" value="Cytochrome c oxidase-like, subunit I domain"/>
    <property type="match status" value="1"/>
</dbReference>
<comment type="subcellular location">
    <subcellularLocation>
        <location evidence="1">Mitochondrion inner membrane</location>
        <topology evidence="1">Multi-pass membrane protein</topology>
    </subcellularLocation>
</comment>
<evidence type="ECO:0000313" key="4">
    <source>
        <dbReference type="EMBL" id="KNE88391.1"/>
    </source>
</evidence>
<keyword evidence="1 2" id="KW-0472">Membrane</keyword>
<dbReference type="Proteomes" id="UP000054564">
    <property type="component" value="Unassembled WGS sequence"/>
</dbReference>
<feature type="transmembrane region" description="Helical" evidence="2">
    <location>
        <begin position="100"/>
        <end position="118"/>
    </location>
</feature>
<dbReference type="Pfam" id="PF00115">
    <property type="entry name" value="COX1"/>
    <property type="match status" value="1"/>
</dbReference>
<dbReference type="SUPFAM" id="SSF81442">
    <property type="entry name" value="Cytochrome c oxidase subunit I-like"/>
    <property type="match status" value="1"/>
</dbReference>
<keyword evidence="1" id="KW-0186">Copper</keyword>
<dbReference type="GO" id="GO:0015990">
    <property type="term" value="P:electron transport coupled proton transport"/>
    <property type="evidence" value="ECO:0007669"/>
    <property type="project" value="TreeGrafter"/>
</dbReference>
<evidence type="ECO:0000256" key="2">
    <source>
        <dbReference type="SAM" id="Phobius"/>
    </source>
</evidence>
<keyword evidence="1" id="KW-0999">Mitochondrion inner membrane</keyword>